<dbReference type="PIRSF" id="PIRSF000706">
    <property type="entry name" value="Kanamycin_kin"/>
    <property type="match status" value="1"/>
</dbReference>
<dbReference type="EMBL" id="BAAAQM010000079">
    <property type="protein sequence ID" value="GAA2003652.1"/>
    <property type="molecule type" value="Genomic_DNA"/>
</dbReference>
<keyword evidence="4 7" id="KW-0418">Kinase</keyword>
<reference evidence="10" key="1">
    <citation type="journal article" date="2019" name="Int. J. Syst. Evol. Microbiol.">
        <title>The Global Catalogue of Microorganisms (GCM) 10K type strain sequencing project: providing services to taxonomists for standard genome sequencing and annotation.</title>
        <authorList>
            <consortium name="The Broad Institute Genomics Platform"/>
            <consortium name="The Broad Institute Genome Sequencing Center for Infectious Disease"/>
            <person name="Wu L."/>
            <person name="Ma J."/>
        </authorList>
    </citation>
    <scope>NUCLEOTIDE SEQUENCE [LARGE SCALE GENOMIC DNA]</scope>
    <source>
        <strain evidence="10">JCM 16013</strain>
    </source>
</reference>
<accession>A0ABP5ETS2</accession>
<evidence type="ECO:0000256" key="7">
    <source>
        <dbReference type="PIRNR" id="PIRNR000706"/>
    </source>
</evidence>
<organism evidence="9 10">
    <name type="scientific">Catenulispora subtropica</name>
    <dbReference type="NCBI Taxonomy" id="450798"/>
    <lineage>
        <taxon>Bacteria</taxon>
        <taxon>Bacillati</taxon>
        <taxon>Actinomycetota</taxon>
        <taxon>Actinomycetes</taxon>
        <taxon>Catenulisporales</taxon>
        <taxon>Catenulisporaceae</taxon>
        <taxon>Catenulispora</taxon>
    </lineage>
</organism>
<keyword evidence="5 7" id="KW-0067">ATP-binding</keyword>
<dbReference type="InterPro" id="IPR011009">
    <property type="entry name" value="Kinase-like_dom_sf"/>
</dbReference>
<sequence>MSLLAFTSVPAPDYPVPAPIREAARGRAVHPVWVNPAGGATFRLGDGPGARYAKWAPAGAGLDLAGEAARMRWAGAFVTVPRVLELDSDDDGTWLVTAALDGEMAVVDRWKEDPATAVRVIGEALRAFHDALPVADCPFSASAEERVAEAVLNADRLDQRDLHRDYAHLTPAEALKRVADIPPVDKLVVCHGDTCAPNTLLTPDGRFAGHVDLVELGVADRWSDLAIATWSTTWNYGDDWEKPLLDAYGIDPDPERTEYYRLLWSVGP</sequence>
<evidence type="ECO:0000313" key="9">
    <source>
        <dbReference type="EMBL" id="GAA2003652.1"/>
    </source>
</evidence>
<evidence type="ECO:0000256" key="1">
    <source>
        <dbReference type="ARBA" id="ARBA00006219"/>
    </source>
</evidence>
<keyword evidence="6 7" id="KW-0046">Antibiotic resistance</keyword>
<dbReference type="SUPFAM" id="SSF56112">
    <property type="entry name" value="Protein kinase-like (PK-like)"/>
    <property type="match status" value="1"/>
</dbReference>
<evidence type="ECO:0000256" key="2">
    <source>
        <dbReference type="ARBA" id="ARBA00022679"/>
    </source>
</evidence>
<proteinExistence type="inferred from homology"/>
<keyword evidence="2 7" id="KW-0808">Transferase</keyword>
<dbReference type="InterPro" id="IPR024165">
    <property type="entry name" value="Kan/Strep_kinase"/>
</dbReference>
<evidence type="ECO:0000259" key="8">
    <source>
        <dbReference type="Pfam" id="PF01636"/>
    </source>
</evidence>
<comment type="similarity">
    <text evidence="1 7">Belongs to the aminoglycoside phosphotransferase family.</text>
</comment>
<dbReference type="Gene3D" id="3.90.1200.10">
    <property type="match status" value="1"/>
</dbReference>
<gene>
    <name evidence="9" type="ORF">GCM10009838_82270</name>
</gene>
<dbReference type="Pfam" id="PF01636">
    <property type="entry name" value="APH"/>
    <property type="match status" value="1"/>
</dbReference>
<dbReference type="PANTHER" id="PTHR21310:SF41">
    <property type="entry name" value="3'-PHOSPHOTRANSFERASE, PUTATIVE-RELATED"/>
    <property type="match status" value="1"/>
</dbReference>
<evidence type="ECO:0000256" key="6">
    <source>
        <dbReference type="ARBA" id="ARBA00023251"/>
    </source>
</evidence>
<evidence type="ECO:0000256" key="5">
    <source>
        <dbReference type="ARBA" id="ARBA00022840"/>
    </source>
</evidence>
<dbReference type="InterPro" id="IPR051678">
    <property type="entry name" value="AGP_Transferase"/>
</dbReference>
<dbReference type="InterPro" id="IPR002575">
    <property type="entry name" value="Aminoglycoside_PTrfase"/>
</dbReference>
<evidence type="ECO:0000256" key="4">
    <source>
        <dbReference type="ARBA" id="ARBA00022777"/>
    </source>
</evidence>
<protein>
    <submittedName>
        <fullName evidence="9">Aminoglycoside 3'-phosphotransferase</fullName>
    </submittedName>
</protein>
<keyword evidence="3 7" id="KW-0547">Nucleotide-binding</keyword>
<dbReference type="CDD" id="cd05150">
    <property type="entry name" value="APH"/>
    <property type="match status" value="1"/>
</dbReference>
<dbReference type="Proteomes" id="UP001499854">
    <property type="component" value="Unassembled WGS sequence"/>
</dbReference>
<dbReference type="RefSeq" id="WP_344662652.1">
    <property type="nucleotide sequence ID" value="NZ_BAAAQM010000079.1"/>
</dbReference>
<keyword evidence="10" id="KW-1185">Reference proteome</keyword>
<name>A0ABP5ETS2_9ACTN</name>
<dbReference type="PANTHER" id="PTHR21310">
    <property type="entry name" value="AMINOGLYCOSIDE PHOSPHOTRANSFERASE-RELATED-RELATED"/>
    <property type="match status" value="1"/>
</dbReference>
<evidence type="ECO:0000256" key="3">
    <source>
        <dbReference type="ARBA" id="ARBA00022741"/>
    </source>
</evidence>
<evidence type="ECO:0000313" key="10">
    <source>
        <dbReference type="Proteomes" id="UP001499854"/>
    </source>
</evidence>
<comment type="caution">
    <text evidence="9">The sequence shown here is derived from an EMBL/GenBank/DDBJ whole genome shotgun (WGS) entry which is preliminary data.</text>
</comment>
<feature type="domain" description="Aminoglycoside phosphotransferase" evidence="8">
    <location>
        <begin position="41"/>
        <end position="258"/>
    </location>
</feature>
<dbReference type="Gene3D" id="3.30.200.20">
    <property type="entry name" value="Phosphorylase Kinase, domain 1"/>
    <property type="match status" value="1"/>
</dbReference>